<proteinExistence type="predicted"/>
<keyword evidence="2" id="KW-0238">DNA-binding</keyword>
<dbReference type="InterPro" id="IPR036388">
    <property type="entry name" value="WH-like_DNA-bd_sf"/>
</dbReference>
<dbReference type="Pfam" id="PF12802">
    <property type="entry name" value="MarR_2"/>
    <property type="match status" value="1"/>
</dbReference>
<dbReference type="Proteomes" id="UP000677457">
    <property type="component" value="Unassembled WGS sequence"/>
</dbReference>
<dbReference type="PANTHER" id="PTHR38465:SF2">
    <property type="entry name" value="HTH-TYPE TRANSCRIPTIONAL REGULATOR MMPR5"/>
    <property type="match status" value="1"/>
</dbReference>
<reference evidence="6 7" key="1">
    <citation type="submission" date="2019-06" db="EMBL/GenBank/DDBJ databases">
        <title>Sequencing the genomes of 1000 actinobacteria strains.</title>
        <authorList>
            <person name="Klenk H.-P."/>
        </authorList>
    </citation>
    <scope>NUCLEOTIDE SEQUENCE [LARGE SCALE GENOMIC DNA]</scope>
    <source>
        <strain evidence="6 7">DSM 44819</strain>
    </source>
</reference>
<reference evidence="5 8" key="2">
    <citation type="submission" date="2021-03" db="EMBL/GenBank/DDBJ databases">
        <title>Whole genome shotgun sequence of Salinispora arenicola NBRC 105043.</title>
        <authorList>
            <person name="Komaki H."/>
            <person name="Tamura T."/>
        </authorList>
    </citation>
    <scope>NUCLEOTIDE SEQUENCE [LARGE SCALE GENOMIC DNA]</scope>
    <source>
        <strain evidence="5 8">NBRC 105043</strain>
    </source>
</reference>
<keyword evidence="3" id="KW-0804">Transcription</keyword>
<dbReference type="GO" id="GO:0003677">
    <property type="term" value="F:DNA binding"/>
    <property type="evidence" value="ECO:0007669"/>
    <property type="project" value="UniProtKB-KW"/>
</dbReference>
<name>A0A542XJK9_SALAC</name>
<dbReference type="OMA" id="RDFCEFC"/>
<dbReference type="Gene3D" id="1.10.287.160">
    <property type="entry name" value="HR1 repeat"/>
    <property type="match status" value="1"/>
</dbReference>
<accession>A0A542XJK9</accession>
<evidence type="ECO:0000313" key="6">
    <source>
        <dbReference type="EMBL" id="TQL36038.1"/>
    </source>
</evidence>
<dbReference type="AlphaFoldDB" id="A0A542XJK9"/>
<evidence type="ECO:0000256" key="2">
    <source>
        <dbReference type="ARBA" id="ARBA00023125"/>
    </source>
</evidence>
<evidence type="ECO:0000259" key="4">
    <source>
        <dbReference type="Pfam" id="PF12802"/>
    </source>
</evidence>
<evidence type="ECO:0000313" key="7">
    <source>
        <dbReference type="Proteomes" id="UP000315983"/>
    </source>
</evidence>
<organism evidence="6 7">
    <name type="scientific">Salinispora arenicola</name>
    <dbReference type="NCBI Taxonomy" id="168697"/>
    <lineage>
        <taxon>Bacteria</taxon>
        <taxon>Bacillati</taxon>
        <taxon>Actinomycetota</taxon>
        <taxon>Actinomycetes</taxon>
        <taxon>Micromonosporales</taxon>
        <taxon>Micromonosporaceae</taxon>
        <taxon>Salinispora</taxon>
    </lineage>
</organism>
<evidence type="ECO:0000256" key="1">
    <source>
        <dbReference type="ARBA" id="ARBA00023015"/>
    </source>
</evidence>
<keyword evidence="1" id="KW-0805">Transcription regulation</keyword>
<gene>
    <name evidence="6" type="ORF">FB564_1116</name>
    <name evidence="5" type="ORF">Sar04_12740</name>
</gene>
<comment type="caution">
    <text evidence="6">The sequence shown here is derived from an EMBL/GenBank/DDBJ whole genome shotgun (WGS) entry which is preliminary data.</text>
</comment>
<dbReference type="GeneID" id="93770432"/>
<dbReference type="RefSeq" id="WP_012180422.1">
    <property type="nucleotide sequence ID" value="NZ_BOQM01000009.1"/>
</dbReference>
<dbReference type="InterPro" id="IPR052362">
    <property type="entry name" value="HTH-GbsR_regulator"/>
</dbReference>
<dbReference type="InterPro" id="IPR036390">
    <property type="entry name" value="WH_DNA-bd_sf"/>
</dbReference>
<dbReference type="PANTHER" id="PTHR38465">
    <property type="entry name" value="HTH-TYPE TRANSCRIPTIONAL REGULATOR MJ1563-RELATED"/>
    <property type="match status" value="1"/>
</dbReference>
<dbReference type="Proteomes" id="UP000315983">
    <property type="component" value="Unassembled WGS sequence"/>
</dbReference>
<dbReference type="InterPro" id="IPR000835">
    <property type="entry name" value="HTH_MarR-typ"/>
</dbReference>
<keyword evidence="8" id="KW-1185">Reference proteome</keyword>
<feature type="domain" description="HTH marR-type" evidence="4">
    <location>
        <begin position="39"/>
        <end position="77"/>
    </location>
</feature>
<dbReference type="SUPFAM" id="SSF46785">
    <property type="entry name" value="Winged helix' DNA-binding domain"/>
    <property type="match status" value="1"/>
</dbReference>
<dbReference type="GO" id="GO:0003700">
    <property type="term" value="F:DNA-binding transcription factor activity"/>
    <property type="evidence" value="ECO:0007669"/>
    <property type="project" value="InterPro"/>
</dbReference>
<sequence>MDPETGRRYAEEVGVVLAQMGTTPAFGKLLGWLLVCDPPNQTTAQLCEAMGLSKASVSTGMRVLEQSGMVRRVPSPGRGHAYEMHPDAFARALDPTEKMRVFIDLMQRGIDLIGDAQAPEASRLRHTRDFYAFMIERTPALMEEFRRQERKDT</sequence>
<dbReference type="EMBL" id="BOQM01000009">
    <property type="protein sequence ID" value="GIM83548.1"/>
    <property type="molecule type" value="Genomic_DNA"/>
</dbReference>
<evidence type="ECO:0000313" key="5">
    <source>
        <dbReference type="EMBL" id="GIM83548.1"/>
    </source>
</evidence>
<dbReference type="EMBL" id="VFOL01000001">
    <property type="protein sequence ID" value="TQL36038.1"/>
    <property type="molecule type" value="Genomic_DNA"/>
</dbReference>
<evidence type="ECO:0000256" key="3">
    <source>
        <dbReference type="ARBA" id="ARBA00023163"/>
    </source>
</evidence>
<dbReference type="Gene3D" id="1.10.10.10">
    <property type="entry name" value="Winged helix-like DNA-binding domain superfamily/Winged helix DNA-binding domain"/>
    <property type="match status" value="1"/>
</dbReference>
<evidence type="ECO:0000313" key="8">
    <source>
        <dbReference type="Proteomes" id="UP000677457"/>
    </source>
</evidence>
<protein>
    <submittedName>
        <fullName evidence="6">MarR family protein</fullName>
    </submittedName>
</protein>